<evidence type="ECO:0000259" key="2">
    <source>
        <dbReference type="PROSITE" id="PS50983"/>
    </source>
</evidence>
<organism evidence="3 4">
    <name type="scientific">Campylobacter massiliensis</name>
    <dbReference type="NCBI Taxonomy" id="2762557"/>
    <lineage>
        <taxon>Bacteria</taxon>
        <taxon>Pseudomonadati</taxon>
        <taxon>Campylobacterota</taxon>
        <taxon>Epsilonproteobacteria</taxon>
        <taxon>Campylobacterales</taxon>
        <taxon>Campylobacteraceae</taxon>
        <taxon>Campylobacter</taxon>
    </lineage>
</organism>
<dbReference type="InterPro" id="IPR050902">
    <property type="entry name" value="ABC_Transporter_SBP"/>
</dbReference>
<reference evidence="3 4" key="1">
    <citation type="submission" date="2020-08" db="EMBL/GenBank/DDBJ databases">
        <title>Complete genome and description of Campylobacter massiliensis Marseille-Q3452 sp. nov.</title>
        <authorList>
            <person name="Antezack A."/>
        </authorList>
    </citation>
    <scope>NUCLEOTIDE SEQUENCE [LARGE SCALE GENOMIC DNA]</scope>
    <source>
        <strain evidence="3 4">Marseille-Q3452</strain>
    </source>
</reference>
<dbReference type="RefSeq" id="WP_185897510.1">
    <property type="nucleotide sequence ID" value="NZ_JACLZK010000001.1"/>
</dbReference>
<dbReference type="Gene3D" id="3.40.50.1980">
    <property type="entry name" value="Nitrogenase molybdenum iron protein domain"/>
    <property type="match status" value="2"/>
</dbReference>
<gene>
    <name evidence="3" type="ORF">H7R39_00595</name>
</gene>
<dbReference type="Proteomes" id="UP000552683">
    <property type="component" value="Unassembled WGS sequence"/>
</dbReference>
<dbReference type="SUPFAM" id="SSF53807">
    <property type="entry name" value="Helical backbone' metal receptor"/>
    <property type="match status" value="1"/>
</dbReference>
<keyword evidence="1" id="KW-0732">Signal</keyword>
<dbReference type="Gene3D" id="1.20.58.2180">
    <property type="match status" value="1"/>
</dbReference>
<dbReference type="PANTHER" id="PTHR30535">
    <property type="entry name" value="VITAMIN B12-BINDING PROTEIN"/>
    <property type="match status" value="1"/>
</dbReference>
<evidence type="ECO:0000313" key="4">
    <source>
        <dbReference type="Proteomes" id="UP000552683"/>
    </source>
</evidence>
<dbReference type="InterPro" id="IPR002491">
    <property type="entry name" value="ABC_transptr_periplasmic_BD"/>
</dbReference>
<protein>
    <submittedName>
        <fullName evidence="3">ABC transporter substrate-binding protein</fullName>
    </submittedName>
</protein>
<feature type="chain" id="PRO_5032953675" evidence="1">
    <location>
        <begin position="18"/>
        <end position="339"/>
    </location>
</feature>
<evidence type="ECO:0000256" key="1">
    <source>
        <dbReference type="SAM" id="SignalP"/>
    </source>
</evidence>
<evidence type="ECO:0000313" key="3">
    <source>
        <dbReference type="EMBL" id="MBC2881790.1"/>
    </source>
</evidence>
<sequence>MKKFLTTLLLSAIVALGAEVKTITDMTGNEVKIPAQTQKIAALWHANNQVILVLGGADKIVTTTDQIKKNKWFAKIYPRIAEVPAALNGNDIQIEELVKLAPDVVVVSNKNFQENLTKNGFSAANLIFRDYDDMKKSVLLTAEIIGGDAASKAKELNENLDANIALVTERTSKLDDAARPKVLHIVGGANLLKIDGTKTIIDTWVRYAGGKNAVQKEGSMIEITAEEIVAADPDIIIVGGADNQKAVEKIYADPVFAGLKAVKNKKVYGNPKGVFSWDRYGAESALQILWAATIVQPELFKDVDVKAQTKAFYKKFMNYDLSDAEFDYILKGLNPDGSK</sequence>
<dbReference type="CDD" id="cd01142">
    <property type="entry name" value="TroA_e"/>
    <property type="match status" value="1"/>
</dbReference>
<dbReference type="AlphaFoldDB" id="A0A842J4R9"/>
<comment type="caution">
    <text evidence="3">The sequence shown here is derived from an EMBL/GenBank/DDBJ whole genome shotgun (WGS) entry which is preliminary data.</text>
</comment>
<keyword evidence="4" id="KW-1185">Reference proteome</keyword>
<feature type="signal peptide" evidence="1">
    <location>
        <begin position="1"/>
        <end position="17"/>
    </location>
</feature>
<name>A0A842J4R9_9BACT</name>
<dbReference type="Pfam" id="PF01497">
    <property type="entry name" value="Peripla_BP_2"/>
    <property type="match status" value="1"/>
</dbReference>
<proteinExistence type="predicted"/>
<feature type="domain" description="Fe/B12 periplasmic-binding" evidence="2">
    <location>
        <begin position="39"/>
        <end position="303"/>
    </location>
</feature>
<accession>A0A842J4R9</accession>
<dbReference type="EMBL" id="JACLZK010000001">
    <property type="protein sequence ID" value="MBC2881790.1"/>
    <property type="molecule type" value="Genomic_DNA"/>
</dbReference>
<dbReference type="PROSITE" id="PS50983">
    <property type="entry name" value="FE_B12_PBP"/>
    <property type="match status" value="1"/>
</dbReference>
<dbReference type="PANTHER" id="PTHR30535:SF34">
    <property type="entry name" value="MOLYBDATE-BINDING PROTEIN MOLA"/>
    <property type="match status" value="1"/>
</dbReference>